<feature type="transmembrane region" description="Helical" evidence="1">
    <location>
        <begin position="642"/>
        <end position="660"/>
    </location>
</feature>
<evidence type="ECO:0000313" key="3">
    <source>
        <dbReference type="Proteomes" id="UP000572268"/>
    </source>
</evidence>
<dbReference type="Proteomes" id="UP000572268">
    <property type="component" value="Unassembled WGS sequence"/>
</dbReference>
<gene>
    <name evidence="2" type="ORF">FOL46_007027</name>
</gene>
<organism evidence="2 3">
    <name type="scientific">Perkinsus olseni</name>
    <name type="common">Perkinsus atlanticus</name>
    <dbReference type="NCBI Taxonomy" id="32597"/>
    <lineage>
        <taxon>Eukaryota</taxon>
        <taxon>Sar</taxon>
        <taxon>Alveolata</taxon>
        <taxon>Perkinsozoa</taxon>
        <taxon>Perkinsea</taxon>
        <taxon>Perkinsida</taxon>
        <taxon>Perkinsidae</taxon>
        <taxon>Perkinsus</taxon>
    </lineage>
</organism>
<dbReference type="EMBL" id="JABANN010000480">
    <property type="protein sequence ID" value="KAF4658301.1"/>
    <property type="molecule type" value="Genomic_DNA"/>
</dbReference>
<feature type="transmembrane region" description="Helical" evidence="1">
    <location>
        <begin position="617"/>
        <end position="636"/>
    </location>
</feature>
<comment type="caution">
    <text evidence="2">The sequence shown here is derived from an EMBL/GenBank/DDBJ whole genome shotgun (WGS) entry which is preliminary data.</text>
</comment>
<evidence type="ECO:0008006" key="4">
    <source>
        <dbReference type="Google" id="ProtNLM"/>
    </source>
</evidence>
<evidence type="ECO:0000256" key="1">
    <source>
        <dbReference type="SAM" id="Phobius"/>
    </source>
</evidence>
<name>A0A7J6LHI1_PEROL</name>
<dbReference type="AlphaFoldDB" id="A0A7J6LHI1"/>
<accession>A0A7J6LHI1</accession>
<keyword evidence="1" id="KW-1133">Transmembrane helix</keyword>
<reference evidence="2 3" key="1">
    <citation type="submission" date="2020-04" db="EMBL/GenBank/DDBJ databases">
        <title>Perkinsus olseni comparative genomics.</title>
        <authorList>
            <person name="Bogema D.R."/>
        </authorList>
    </citation>
    <scope>NUCLEOTIDE SEQUENCE [LARGE SCALE GENOMIC DNA]</scope>
    <source>
        <strain evidence="2">ATCC PRA-31</strain>
    </source>
</reference>
<keyword evidence="1" id="KW-0812">Transmembrane</keyword>
<protein>
    <recommendedName>
        <fullName evidence="4">PH domain-containing protein</fullName>
    </recommendedName>
</protein>
<sequence>MAGLIGVDELSGRIMKMRNKPPMRQSLARFLNEGRTRLREGSVVASLGEYMAQGIAEVTRIVKMPPQDYWREKFVRLGTQFREGKAHYVLFMEEKVIDLAGGWVDTTPNSRVRGRAMVGYEHILTIYVPFDTYKYPLSFAFPTDIEMRKWADRIVEACRAELAARDRGLGSLRVLLLSVERVWEAGTCLEVTHAGYSVRSAAVDTLPAEITQIPVIHNNPNACVEISIWEERSADRGPPVKDVEFHCPLYEIERLQSKVITYEVPDDTDSDDIGARELQKVKVLIAIDGGDGRPRSRYFLPAQGSECGWPQDLTLGQIADGRLGPSFRRIGEDLAIAQGFGREILAVSYFERPSVSLLWFFGLSFWALYLFEYSLCIIFGIGALFLAKRHPSFEGARASRSGWGLALRPVEYREAEGKVEIVEGGMDVYETERRLFVFADFSSEHLLLWDPPQWSTPLLNRDGEVEMIPCKGPRTIMSDGSCWSWQVVVDAGTDENGYQYAMGFGGASSWLRKCDAWCYVRRRVFRGTKVKSAEMAQLKGKVSSVELLARPLSGPSVDTVSPGLSPTPVMAVPSSAVLTPWEAVFSRVKQNVEEVLFAVLTVCATFEKTKNLFAWKCAWASSIILLALLLLALLSLLVPSRYVVEAIIIGYFFCGLLVGLDRGRRQRQFIDELKQAAKSKRQQLRSFVSPPVIDTWGPSTRLEDLGCSLLALCGWVSDKYQVTIDLRTMQKLDTILDLIGLVARRCHWFYTHDPRHSGLSRVCELASMRSHRAAETALLKLLRLRKAQLCLPEELIRTTWGYLMPSRCLHFGDMTVLCDTECDVSCVASNGKSLFVGLKNPNNVMVISTSGVLQAMLETAFGIIEICAAESIPGRAFVSLVNGDLLEINQSLGWVLRSLPRCHGYKSGLSAVHGGSSLIWRPVGFDWSLQLLDLDTGQSTTISFPGEISLVAARTTVERDLSIFTKDVTTGSVTEYRGDASALAKHRVWRKGYLNLVTHMASGSLSDGRFVLLLSIADSIVFFDPAVGEALAVCSTLLDHSRIDMAGRFVYFASFGDSFVFQREVFTNPLEVEDASPAR</sequence>
<proteinExistence type="predicted"/>
<feature type="transmembrane region" description="Helical" evidence="1">
    <location>
        <begin position="357"/>
        <end position="387"/>
    </location>
</feature>
<evidence type="ECO:0000313" key="2">
    <source>
        <dbReference type="EMBL" id="KAF4658301.1"/>
    </source>
</evidence>
<keyword evidence="1" id="KW-0472">Membrane</keyword>